<protein>
    <submittedName>
        <fullName evidence="3">Flagellar hook-length control protein FliK</fullName>
    </submittedName>
</protein>
<evidence type="ECO:0000313" key="4">
    <source>
        <dbReference type="Proteomes" id="UP001596109"/>
    </source>
</evidence>
<dbReference type="EMBL" id="JBHSNO010000005">
    <property type="protein sequence ID" value="MFC5588426.1"/>
    <property type="molecule type" value="Genomic_DNA"/>
</dbReference>
<dbReference type="Gene3D" id="3.30.750.140">
    <property type="match status" value="1"/>
</dbReference>
<name>A0ABW0TI79_9BACL</name>
<dbReference type="InterPro" id="IPR038610">
    <property type="entry name" value="FliK-like_C_sf"/>
</dbReference>
<feature type="domain" description="Flagellar hook-length control protein-like C-terminal" evidence="2">
    <location>
        <begin position="346"/>
        <end position="419"/>
    </location>
</feature>
<gene>
    <name evidence="3" type="ORF">ACFPRA_05990</name>
</gene>
<keyword evidence="3" id="KW-0282">Flagellum</keyword>
<dbReference type="Pfam" id="PF02120">
    <property type="entry name" value="Flg_hook"/>
    <property type="match status" value="1"/>
</dbReference>
<evidence type="ECO:0000313" key="3">
    <source>
        <dbReference type="EMBL" id="MFC5588426.1"/>
    </source>
</evidence>
<sequence length="463" mass="51330">MNIAALQTMVGMNVPNTTSNVQIGQTSGQTFGSVLGSITAKHTLTNMSEVKPTDDIVSDETIIALLNATSIEELEDIVKGLDAESEEGILQSITSLSNVNELAEQLHLDTQQLIESLSQLLENADQSEVELAKLSDIWMVLEAIDKSAPTFFKDLTDALGGKGDISKQQAAELLTLLKAVELIAPKTDLLLKQEQQVFALQSYLSLAGTQLETDLHVKQPSFNLMEQMHPVRITNRIDASQSVKEDVTLENGEKQTIRQTIQQANPLSTSSSSKVMDETTMKVGHDSLTSINLSKETSPQVVNSAIGTVAVAKGEFVVTELENHTRSEALIRELQTIFKRSNFGQTGGTTRLLIKLYPEHLGQVRIELLQTNGIMTARILASTALGKEMLDSQLHQLRQAFVQQNIQIDRIDISQTLQDTTRNDREQAFNQQFGRQQQEAEQQHQQNSEEDKTFQEYMIELEV</sequence>
<dbReference type="Proteomes" id="UP001596109">
    <property type="component" value="Unassembled WGS sequence"/>
</dbReference>
<organism evidence="3 4">
    <name type="scientific">Sporosarcina soli</name>
    <dbReference type="NCBI Taxonomy" id="334736"/>
    <lineage>
        <taxon>Bacteria</taxon>
        <taxon>Bacillati</taxon>
        <taxon>Bacillota</taxon>
        <taxon>Bacilli</taxon>
        <taxon>Bacillales</taxon>
        <taxon>Caryophanaceae</taxon>
        <taxon>Sporosarcina</taxon>
    </lineage>
</organism>
<reference evidence="4" key="1">
    <citation type="journal article" date="2019" name="Int. J. Syst. Evol. Microbiol.">
        <title>The Global Catalogue of Microorganisms (GCM) 10K type strain sequencing project: providing services to taxonomists for standard genome sequencing and annotation.</title>
        <authorList>
            <consortium name="The Broad Institute Genomics Platform"/>
            <consortium name="The Broad Institute Genome Sequencing Center for Infectious Disease"/>
            <person name="Wu L."/>
            <person name="Ma J."/>
        </authorList>
    </citation>
    <scope>NUCLEOTIDE SEQUENCE [LARGE SCALE GENOMIC DNA]</scope>
    <source>
        <strain evidence="4">CGMCC 4.1434</strain>
    </source>
</reference>
<comment type="caution">
    <text evidence="3">The sequence shown here is derived from an EMBL/GenBank/DDBJ whole genome shotgun (WGS) entry which is preliminary data.</text>
</comment>
<dbReference type="InterPro" id="IPR021136">
    <property type="entry name" value="Flagellar_hook_control-like_C"/>
</dbReference>
<dbReference type="RefSeq" id="WP_381431718.1">
    <property type="nucleotide sequence ID" value="NZ_JBHSNO010000005.1"/>
</dbReference>
<keyword evidence="3" id="KW-0969">Cilium</keyword>
<keyword evidence="3" id="KW-0966">Cell projection</keyword>
<evidence type="ECO:0000256" key="1">
    <source>
        <dbReference type="SAM" id="MobiDB-lite"/>
    </source>
</evidence>
<evidence type="ECO:0000259" key="2">
    <source>
        <dbReference type="Pfam" id="PF02120"/>
    </source>
</evidence>
<feature type="compositionally biased region" description="Low complexity" evidence="1">
    <location>
        <begin position="432"/>
        <end position="446"/>
    </location>
</feature>
<accession>A0ABW0TI79</accession>
<keyword evidence="4" id="KW-1185">Reference proteome</keyword>
<dbReference type="CDD" id="cd17470">
    <property type="entry name" value="T3SS_Flik_C"/>
    <property type="match status" value="1"/>
</dbReference>
<feature type="region of interest" description="Disordered" evidence="1">
    <location>
        <begin position="432"/>
        <end position="453"/>
    </location>
</feature>
<proteinExistence type="predicted"/>